<dbReference type="InterPro" id="IPR036388">
    <property type="entry name" value="WH-like_DNA-bd_sf"/>
</dbReference>
<dbReference type="EMBL" id="JACJFM010000012">
    <property type="protein sequence ID" value="MBB1487139.1"/>
    <property type="molecule type" value="Genomic_DNA"/>
</dbReference>
<dbReference type="FunFam" id="1.10.10.10:FF:000001">
    <property type="entry name" value="LysR family transcriptional regulator"/>
    <property type="match status" value="1"/>
</dbReference>
<keyword evidence="7" id="KW-1185">Reference proteome</keyword>
<dbReference type="Pfam" id="PF03466">
    <property type="entry name" value="LysR_substrate"/>
    <property type="match status" value="1"/>
</dbReference>
<reference evidence="6 7" key="1">
    <citation type="submission" date="2020-08" db="EMBL/GenBank/DDBJ databases">
        <title>Oceanospirillum sp. nov. isolated from marine sediment.</title>
        <authorList>
            <person name="Ji X."/>
        </authorList>
    </citation>
    <scope>NUCLEOTIDE SEQUENCE [LARGE SCALE GENOMIC DNA]</scope>
    <source>
        <strain evidence="6 7">D5</strain>
    </source>
</reference>
<dbReference type="GO" id="GO:0006351">
    <property type="term" value="P:DNA-templated transcription"/>
    <property type="evidence" value="ECO:0007669"/>
    <property type="project" value="TreeGrafter"/>
</dbReference>
<dbReference type="SUPFAM" id="SSF46785">
    <property type="entry name" value="Winged helix' DNA-binding domain"/>
    <property type="match status" value="1"/>
</dbReference>
<dbReference type="InterPro" id="IPR058163">
    <property type="entry name" value="LysR-type_TF_proteobact-type"/>
</dbReference>
<proteinExistence type="inferred from homology"/>
<dbReference type="InterPro" id="IPR005119">
    <property type="entry name" value="LysR_subst-bd"/>
</dbReference>
<dbReference type="Gene3D" id="3.40.190.10">
    <property type="entry name" value="Periplasmic binding protein-like II"/>
    <property type="match status" value="2"/>
</dbReference>
<dbReference type="AlphaFoldDB" id="A0A839IRL9"/>
<dbReference type="PRINTS" id="PR00039">
    <property type="entry name" value="HTHLYSR"/>
</dbReference>
<evidence type="ECO:0000256" key="2">
    <source>
        <dbReference type="ARBA" id="ARBA00023015"/>
    </source>
</evidence>
<sequence>MMLKARTLTALRTFEAVGRRMSFSAAACELCVTTGAVSQQVRKLEEELGKPLFIRRARSLELTPEGDNLLQITRQSLRTLSQAVAEIQQNAGDSIITLTVIPSLAFHWLIPRLADFHRRYPGIRVEVKAVPDVIDSASEDSVLVIDYSPEADIPGWSSRLLMKEYLLPVIAPDYLAGRDWSLPDSWQQVALLHDTQAWPDAGRHAEWAYWLQHIRQSQSTELVHIPAIDEKVQHYYFNRVDMAVEAAAAGLGVAMARKAVLTDLLDKGRLQAPFPAVPSPARYYLRQRAQCFEDKTASLLIDWLSGQVL</sequence>
<dbReference type="Proteomes" id="UP000565262">
    <property type="component" value="Unassembled WGS sequence"/>
</dbReference>
<dbReference type="SUPFAM" id="SSF53850">
    <property type="entry name" value="Periplasmic binding protein-like II"/>
    <property type="match status" value="1"/>
</dbReference>
<dbReference type="Pfam" id="PF00126">
    <property type="entry name" value="HTH_1"/>
    <property type="match status" value="1"/>
</dbReference>
<evidence type="ECO:0000313" key="6">
    <source>
        <dbReference type="EMBL" id="MBB1487139.1"/>
    </source>
</evidence>
<dbReference type="InterPro" id="IPR036390">
    <property type="entry name" value="WH_DNA-bd_sf"/>
</dbReference>
<comment type="caution">
    <text evidence="6">The sequence shown here is derived from an EMBL/GenBank/DDBJ whole genome shotgun (WGS) entry which is preliminary data.</text>
</comment>
<dbReference type="RefSeq" id="WP_182808924.1">
    <property type="nucleotide sequence ID" value="NZ_JACJFM010000012.1"/>
</dbReference>
<dbReference type="GO" id="GO:0043565">
    <property type="term" value="F:sequence-specific DNA binding"/>
    <property type="evidence" value="ECO:0007669"/>
    <property type="project" value="TreeGrafter"/>
</dbReference>
<evidence type="ECO:0000313" key="7">
    <source>
        <dbReference type="Proteomes" id="UP000565262"/>
    </source>
</evidence>
<dbReference type="Gene3D" id="1.10.10.10">
    <property type="entry name" value="Winged helix-like DNA-binding domain superfamily/Winged helix DNA-binding domain"/>
    <property type="match status" value="1"/>
</dbReference>
<keyword evidence="2" id="KW-0805">Transcription regulation</keyword>
<evidence type="ECO:0000256" key="4">
    <source>
        <dbReference type="ARBA" id="ARBA00023163"/>
    </source>
</evidence>
<keyword evidence="3" id="KW-0238">DNA-binding</keyword>
<protein>
    <submittedName>
        <fullName evidence="6">LysR family transcriptional regulator</fullName>
    </submittedName>
</protein>
<gene>
    <name evidence="6" type="ORF">H4O21_11005</name>
</gene>
<dbReference type="PANTHER" id="PTHR30537:SF32">
    <property type="entry name" value="HTH-TYPE TRANSCRIPTIONAL REGULATOR DSDC"/>
    <property type="match status" value="1"/>
</dbReference>
<evidence type="ECO:0000256" key="1">
    <source>
        <dbReference type="ARBA" id="ARBA00009437"/>
    </source>
</evidence>
<dbReference type="InterPro" id="IPR000847">
    <property type="entry name" value="LysR_HTH_N"/>
</dbReference>
<dbReference type="PANTHER" id="PTHR30537">
    <property type="entry name" value="HTH-TYPE TRANSCRIPTIONAL REGULATOR"/>
    <property type="match status" value="1"/>
</dbReference>
<accession>A0A839IRL9</accession>
<comment type="similarity">
    <text evidence="1">Belongs to the LysR transcriptional regulatory family.</text>
</comment>
<evidence type="ECO:0000256" key="3">
    <source>
        <dbReference type="ARBA" id="ARBA00023125"/>
    </source>
</evidence>
<feature type="domain" description="HTH lysR-type" evidence="5">
    <location>
        <begin position="6"/>
        <end position="63"/>
    </location>
</feature>
<organism evidence="6 7">
    <name type="scientific">Oceanospirillum sediminis</name>
    <dbReference type="NCBI Taxonomy" id="2760088"/>
    <lineage>
        <taxon>Bacteria</taxon>
        <taxon>Pseudomonadati</taxon>
        <taxon>Pseudomonadota</taxon>
        <taxon>Gammaproteobacteria</taxon>
        <taxon>Oceanospirillales</taxon>
        <taxon>Oceanospirillaceae</taxon>
        <taxon>Oceanospirillum</taxon>
    </lineage>
</organism>
<evidence type="ECO:0000259" key="5">
    <source>
        <dbReference type="PROSITE" id="PS50931"/>
    </source>
</evidence>
<dbReference type="PROSITE" id="PS50931">
    <property type="entry name" value="HTH_LYSR"/>
    <property type="match status" value="1"/>
</dbReference>
<name>A0A839IRL9_9GAMM</name>
<keyword evidence="4" id="KW-0804">Transcription</keyword>
<dbReference type="GO" id="GO:0003700">
    <property type="term" value="F:DNA-binding transcription factor activity"/>
    <property type="evidence" value="ECO:0007669"/>
    <property type="project" value="InterPro"/>
</dbReference>